<evidence type="ECO:0000313" key="7">
    <source>
        <dbReference type="EMBL" id="AXF54590.1"/>
    </source>
</evidence>
<accession>A0A345BUF9</accession>
<dbReference type="GO" id="GO:0000976">
    <property type="term" value="F:transcription cis-regulatory region binding"/>
    <property type="evidence" value="ECO:0007669"/>
    <property type="project" value="TreeGrafter"/>
</dbReference>
<dbReference type="InterPro" id="IPR001471">
    <property type="entry name" value="AP2/ERF_dom"/>
</dbReference>
<reference evidence="7 8" key="1">
    <citation type="journal article" date="2018" name="J. Microbiol.">
        <title>Salicibibacter kimchii gen. nov., sp. nov., a moderately halophilic and alkalitolerant bacterium in the family Bacillaceae, isolated from kimchi.</title>
        <authorList>
            <person name="Jang J.Y."/>
            <person name="Oh Y.J."/>
            <person name="Lim S.K."/>
            <person name="Park H.K."/>
            <person name="Lee C."/>
            <person name="Kim J.Y."/>
            <person name="Lee M.A."/>
            <person name="Choi H.J."/>
        </authorList>
    </citation>
    <scope>NUCLEOTIDE SEQUENCE [LARGE SCALE GENOMIC DNA]</scope>
    <source>
        <strain evidence="7 8">NKC1-1</strain>
    </source>
</reference>
<keyword evidence="4" id="KW-0010">Activator</keyword>
<keyword evidence="1" id="KW-0805">Transcription regulation</keyword>
<dbReference type="InterPro" id="IPR036955">
    <property type="entry name" value="AP2/ERF_dom_sf"/>
</dbReference>
<evidence type="ECO:0000259" key="6">
    <source>
        <dbReference type="PROSITE" id="PS51032"/>
    </source>
</evidence>
<keyword evidence="2" id="KW-0346">Stress response</keyword>
<dbReference type="PROSITE" id="PS51032">
    <property type="entry name" value="AP2_ERF"/>
    <property type="match status" value="2"/>
</dbReference>
<protein>
    <recommendedName>
        <fullName evidence="6">AP2/ERF domain-containing protein</fullName>
    </recommendedName>
</protein>
<dbReference type="PANTHER" id="PTHR31241">
    <property type="entry name" value="DEHYDRATION-RESPONSIVE ELEMENT-BINDING PROTEIN 2C"/>
    <property type="match status" value="1"/>
</dbReference>
<dbReference type="KEGG" id="rue:DT065_00205"/>
<dbReference type="Pfam" id="PF13392">
    <property type="entry name" value="HNH_3"/>
    <property type="match status" value="1"/>
</dbReference>
<evidence type="ECO:0000256" key="1">
    <source>
        <dbReference type="ARBA" id="ARBA00023015"/>
    </source>
</evidence>
<evidence type="ECO:0000256" key="4">
    <source>
        <dbReference type="ARBA" id="ARBA00023159"/>
    </source>
</evidence>
<dbReference type="CDD" id="cd00018">
    <property type="entry name" value="AP2"/>
    <property type="match status" value="1"/>
</dbReference>
<dbReference type="EMBL" id="CP031092">
    <property type="protein sequence ID" value="AXF54590.1"/>
    <property type="molecule type" value="Genomic_DNA"/>
</dbReference>
<gene>
    <name evidence="7" type="ORF">DT065_00205</name>
</gene>
<keyword evidence="8" id="KW-1185">Reference proteome</keyword>
<evidence type="ECO:0000256" key="2">
    <source>
        <dbReference type="ARBA" id="ARBA00023016"/>
    </source>
</evidence>
<dbReference type="SUPFAM" id="SSF54171">
    <property type="entry name" value="DNA-binding domain"/>
    <property type="match status" value="2"/>
</dbReference>
<name>A0A345BUF9_9BACI</name>
<evidence type="ECO:0000313" key="8">
    <source>
        <dbReference type="Proteomes" id="UP000252100"/>
    </source>
</evidence>
<dbReference type="Gene3D" id="3.30.730.10">
    <property type="entry name" value="AP2/ERF domain"/>
    <property type="match status" value="2"/>
</dbReference>
<feature type="domain" description="AP2/ERF" evidence="6">
    <location>
        <begin position="183"/>
        <end position="239"/>
    </location>
</feature>
<dbReference type="SUPFAM" id="SSF54060">
    <property type="entry name" value="His-Me finger endonucleases"/>
    <property type="match status" value="1"/>
</dbReference>
<dbReference type="InterPro" id="IPR016177">
    <property type="entry name" value="DNA-bd_dom_sf"/>
</dbReference>
<evidence type="ECO:0000256" key="3">
    <source>
        <dbReference type="ARBA" id="ARBA00023125"/>
    </source>
</evidence>
<keyword evidence="3" id="KW-0238">DNA-binding</keyword>
<dbReference type="RefSeq" id="WP_114369828.1">
    <property type="nucleotide sequence ID" value="NZ_CP031092.1"/>
</dbReference>
<dbReference type="GO" id="GO:0003700">
    <property type="term" value="F:DNA-binding transcription factor activity"/>
    <property type="evidence" value="ECO:0007669"/>
    <property type="project" value="InterPro"/>
</dbReference>
<dbReference type="OrthoDB" id="8974199at2"/>
<dbReference type="GO" id="GO:0006950">
    <property type="term" value="P:response to stress"/>
    <property type="evidence" value="ECO:0007669"/>
    <property type="project" value="TreeGrafter"/>
</dbReference>
<dbReference type="SMART" id="SM00380">
    <property type="entry name" value="AP2"/>
    <property type="match status" value="2"/>
</dbReference>
<dbReference type="GO" id="GO:0045893">
    <property type="term" value="P:positive regulation of DNA-templated transcription"/>
    <property type="evidence" value="ECO:0007669"/>
    <property type="project" value="TreeGrafter"/>
</dbReference>
<sequence length="244" mass="28471">MEIELTQGYMSIVDNEDYERVNKFNWHVNARGYATTSTPAYALMHRYILGVDSLGKDVDHINGDRLDNRKENLRVVNNSQNARNRKKVANTTSRYKGVSWLTRHSKWTSRITLHGKSTFLGYFDSEEEAARAYDKSAKDLFGEYARLNFTDLGVIEISNDFQQRFNLSQGKYNQRKQKNTSSKYKGVTWLKKYCKWQSQIQKNGKHYYLGVFETESEAALAYNKVAKELFGEYARLNEIYEVES</sequence>
<organism evidence="7 8">
    <name type="scientific">Salicibibacter kimchii</name>
    <dbReference type="NCBI Taxonomy" id="2099786"/>
    <lineage>
        <taxon>Bacteria</taxon>
        <taxon>Bacillati</taxon>
        <taxon>Bacillota</taxon>
        <taxon>Bacilli</taxon>
        <taxon>Bacillales</taxon>
        <taxon>Bacillaceae</taxon>
        <taxon>Salicibibacter</taxon>
    </lineage>
</organism>
<keyword evidence="5" id="KW-0804">Transcription</keyword>
<dbReference type="Proteomes" id="UP000252100">
    <property type="component" value="Chromosome"/>
</dbReference>
<proteinExistence type="predicted"/>
<feature type="domain" description="AP2/ERF" evidence="6">
    <location>
        <begin position="94"/>
        <end position="150"/>
    </location>
</feature>
<dbReference type="InterPro" id="IPR044925">
    <property type="entry name" value="His-Me_finger_sf"/>
</dbReference>
<evidence type="ECO:0000256" key="5">
    <source>
        <dbReference type="ARBA" id="ARBA00023163"/>
    </source>
</evidence>
<dbReference type="Gene3D" id="3.90.75.20">
    <property type="match status" value="1"/>
</dbReference>
<dbReference type="AlphaFoldDB" id="A0A345BUF9"/>
<dbReference type="InterPro" id="IPR003615">
    <property type="entry name" value="HNH_nuc"/>
</dbReference>
<dbReference type="PANTHER" id="PTHR31241:SF62">
    <property type="entry name" value="DEHYDRATION-RESPONSIVE ELEMENT-BINDING PROTEIN 2D"/>
    <property type="match status" value="1"/>
</dbReference>